<evidence type="ECO:0000313" key="7">
    <source>
        <dbReference type="Proteomes" id="UP000562984"/>
    </source>
</evidence>
<dbReference type="Proteomes" id="UP000562984">
    <property type="component" value="Unassembled WGS sequence"/>
</dbReference>
<dbReference type="InterPro" id="IPR003689">
    <property type="entry name" value="ZIP"/>
</dbReference>
<feature type="transmembrane region" description="Helical" evidence="5">
    <location>
        <begin position="192"/>
        <end position="210"/>
    </location>
</feature>
<accession>A0A849A322</accession>
<feature type="transmembrane region" description="Helical" evidence="5">
    <location>
        <begin position="102"/>
        <end position="127"/>
    </location>
</feature>
<protein>
    <submittedName>
        <fullName evidence="6">ZIP family metal transporter</fullName>
    </submittedName>
</protein>
<evidence type="ECO:0000256" key="2">
    <source>
        <dbReference type="ARBA" id="ARBA00022692"/>
    </source>
</evidence>
<evidence type="ECO:0000256" key="5">
    <source>
        <dbReference type="SAM" id="Phobius"/>
    </source>
</evidence>
<evidence type="ECO:0000256" key="4">
    <source>
        <dbReference type="ARBA" id="ARBA00023136"/>
    </source>
</evidence>
<evidence type="ECO:0000256" key="1">
    <source>
        <dbReference type="ARBA" id="ARBA00004141"/>
    </source>
</evidence>
<feature type="transmembrane region" description="Helical" evidence="5">
    <location>
        <begin position="222"/>
        <end position="241"/>
    </location>
</feature>
<feature type="transmembrane region" description="Helical" evidence="5">
    <location>
        <begin position="164"/>
        <end position="186"/>
    </location>
</feature>
<comment type="subcellular location">
    <subcellularLocation>
        <location evidence="1">Membrane</location>
        <topology evidence="1">Multi-pass membrane protein</topology>
    </subcellularLocation>
</comment>
<evidence type="ECO:0000313" key="6">
    <source>
        <dbReference type="EMBL" id="NNG35434.1"/>
    </source>
</evidence>
<feature type="transmembrane region" description="Helical" evidence="5">
    <location>
        <begin position="39"/>
        <end position="58"/>
    </location>
</feature>
<feature type="transmembrane region" description="Helical" evidence="5">
    <location>
        <begin position="70"/>
        <end position="90"/>
    </location>
</feature>
<keyword evidence="3 5" id="KW-1133">Transmembrane helix</keyword>
<name>A0A849A322_9ACTN</name>
<gene>
    <name evidence="6" type="ORF">HKD39_06865</name>
</gene>
<sequence length="245" mass="24730">MRLDDTVSPVASAAIYVSFPVVAAIVGSAIAAVRRPGEVFISAVQHLAAGIVLAAVVGEILPELRNEGRLPWAVAGFALGVALMLTLGAYGRRVDAQRAGAAPVGFLVAVGIDLLLDGLLVGLAVQLGSTQGLILTIALTLEVSFLALSVVGELTDRGFDAKRAALTCAGLGLLTAVGAILGALVLGGVGPAGLAFGLAFGAAALLYLAIEELIAEAHETKETTLLSGMFFLGFLVIYVLAELGG</sequence>
<dbReference type="AlphaFoldDB" id="A0A849A322"/>
<keyword evidence="2 5" id="KW-0812">Transmembrane</keyword>
<keyword evidence="4 5" id="KW-0472">Membrane</keyword>
<comment type="caution">
    <text evidence="6">The sequence shown here is derived from an EMBL/GenBank/DDBJ whole genome shotgun (WGS) entry which is preliminary data.</text>
</comment>
<feature type="transmembrane region" description="Helical" evidence="5">
    <location>
        <begin position="13"/>
        <end position="32"/>
    </location>
</feature>
<dbReference type="EMBL" id="JABEND010000003">
    <property type="protein sequence ID" value="NNG35434.1"/>
    <property type="molecule type" value="Genomic_DNA"/>
</dbReference>
<keyword evidence="7" id="KW-1185">Reference proteome</keyword>
<organism evidence="6 7">
    <name type="scientific">Nakamurella aerolata</name>
    <dbReference type="NCBI Taxonomy" id="1656892"/>
    <lineage>
        <taxon>Bacteria</taxon>
        <taxon>Bacillati</taxon>
        <taxon>Actinomycetota</taxon>
        <taxon>Actinomycetes</taxon>
        <taxon>Nakamurellales</taxon>
        <taxon>Nakamurellaceae</taxon>
        <taxon>Nakamurella</taxon>
    </lineage>
</organism>
<dbReference type="GO" id="GO:0046873">
    <property type="term" value="F:metal ion transmembrane transporter activity"/>
    <property type="evidence" value="ECO:0007669"/>
    <property type="project" value="InterPro"/>
</dbReference>
<feature type="transmembrane region" description="Helical" evidence="5">
    <location>
        <begin position="133"/>
        <end position="152"/>
    </location>
</feature>
<evidence type="ECO:0000256" key="3">
    <source>
        <dbReference type="ARBA" id="ARBA00022989"/>
    </source>
</evidence>
<proteinExistence type="predicted"/>
<dbReference type="GO" id="GO:0016020">
    <property type="term" value="C:membrane"/>
    <property type="evidence" value="ECO:0007669"/>
    <property type="project" value="UniProtKB-SubCell"/>
</dbReference>
<dbReference type="Pfam" id="PF02535">
    <property type="entry name" value="Zip"/>
    <property type="match status" value="1"/>
</dbReference>
<reference evidence="6 7" key="1">
    <citation type="submission" date="2020-05" db="EMBL/GenBank/DDBJ databases">
        <title>Nakamurella sp. DB0629 isolated from air conditioner.</title>
        <authorList>
            <person name="Kim D.H."/>
            <person name="Kim D.-U."/>
        </authorList>
    </citation>
    <scope>NUCLEOTIDE SEQUENCE [LARGE SCALE GENOMIC DNA]</scope>
    <source>
        <strain evidence="6 7">DB0629</strain>
    </source>
</reference>